<organism evidence="2 3">
    <name type="scientific">Salipiger bermudensis (strain DSM 26914 / JCM 13377 / KCTC 12554 / HTCC2601)</name>
    <name type="common">Pelagibaca bermudensis</name>
    <dbReference type="NCBI Taxonomy" id="314265"/>
    <lineage>
        <taxon>Bacteria</taxon>
        <taxon>Pseudomonadati</taxon>
        <taxon>Pseudomonadota</taxon>
        <taxon>Alphaproteobacteria</taxon>
        <taxon>Rhodobacterales</taxon>
        <taxon>Roseobacteraceae</taxon>
        <taxon>Salipiger</taxon>
    </lineage>
</organism>
<gene>
    <name evidence="2" type="ORF">R2601_07693</name>
</gene>
<evidence type="ECO:0000256" key="1">
    <source>
        <dbReference type="SAM" id="SignalP"/>
    </source>
</evidence>
<keyword evidence="3" id="KW-1185">Reference proteome</keyword>
<dbReference type="Proteomes" id="UP000006230">
    <property type="component" value="Unassembled WGS sequence"/>
</dbReference>
<name>Q0FKK1_SALBH</name>
<feature type="signal peptide" evidence="1">
    <location>
        <begin position="1"/>
        <end position="17"/>
    </location>
</feature>
<reference evidence="2 3" key="1">
    <citation type="journal article" date="2010" name="J. Bacteriol.">
        <title>Genome sequences of Pelagibaca bermudensis HTCC2601T and Maritimibacter alkaliphilus HTCC2654T, the type strains of two marine Roseobacter genera.</title>
        <authorList>
            <person name="Thrash J.C."/>
            <person name="Cho J.C."/>
            <person name="Ferriera S."/>
            <person name="Johnson J."/>
            <person name="Vergin K.L."/>
            <person name="Giovannoni S.J."/>
        </authorList>
    </citation>
    <scope>NUCLEOTIDE SEQUENCE [LARGE SCALE GENOMIC DNA]</scope>
    <source>
        <strain evidence="3">DSM 26914 / JCM 13377 / KCTC 12554 / HTCC2601</strain>
    </source>
</reference>
<dbReference type="HOGENOM" id="CLU_3155977_0_0_5"/>
<sequence>MKPLAMILALAALFALGACEGHDSYPLSGEPCAPDDPVQELEARDCVI</sequence>
<proteinExistence type="predicted"/>
<dbReference type="PROSITE" id="PS51257">
    <property type="entry name" value="PROKAR_LIPOPROTEIN"/>
    <property type="match status" value="1"/>
</dbReference>
<dbReference type="EMBL" id="AATQ01000039">
    <property type="protein sequence ID" value="EAU44731.1"/>
    <property type="molecule type" value="Genomic_DNA"/>
</dbReference>
<comment type="caution">
    <text evidence="2">The sequence shown here is derived from an EMBL/GenBank/DDBJ whole genome shotgun (WGS) entry which is preliminary data.</text>
</comment>
<accession>Q0FKK1</accession>
<dbReference type="RefSeq" id="WP_007791722.1">
    <property type="nucleotide sequence ID" value="NZ_DS022276.1"/>
</dbReference>
<keyword evidence="1" id="KW-0732">Signal</keyword>
<protein>
    <recommendedName>
        <fullName evidence="4">Lipoprotein</fullName>
    </recommendedName>
</protein>
<evidence type="ECO:0008006" key="4">
    <source>
        <dbReference type="Google" id="ProtNLM"/>
    </source>
</evidence>
<dbReference type="GeneID" id="92506575"/>
<dbReference type="AlphaFoldDB" id="Q0FKK1"/>
<feature type="chain" id="PRO_5004171758" description="Lipoprotein" evidence="1">
    <location>
        <begin position="18"/>
        <end position="48"/>
    </location>
</feature>
<evidence type="ECO:0000313" key="2">
    <source>
        <dbReference type="EMBL" id="EAU44731.1"/>
    </source>
</evidence>
<evidence type="ECO:0000313" key="3">
    <source>
        <dbReference type="Proteomes" id="UP000006230"/>
    </source>
</evidence>